<gene>
    <name evidence="4" type="ORF">RU97_GL002243</name>
</gene>
<comment type="caution">
    <text evidence="4">The sequence shown here is derived from an EMBL/GenBank/DDBJ whole genome shotgun (WGS) entry which is preliminary data.</text>
</comment>
<dbReference type="GO" id="GO:0016747">
    <property type="term" value="F:acyltransferase activity, transferring groups other than amino-acyl groups"/>
    <property type="evidence" value="ECO:0007669"/>
    <property type="project" value="InterPro"/>
</dbReference>
<dbReference type="InterPro" id="IPR000182">
    <property type="entry name" value="GNAT_dom"/>
</dbReference>
<reference evidence="4 5" key="1">
    <citation type="submission" date="2014-12" db="EMBL/GenBank/DDBJ databases">
        <title>Draft genome sequences of 29 type strains of Enterococci.</title>
        <authorList>
            <person name="Zhong Z."/>
            <person name="Sun Z."/>
            <person name="Liu W."/>
            <person name="Zhang W."/>
            <person name="Zhang H."/>
        </authorList>
    </citation>
    <scope>NUCLEOTIDE SEQUENCE [LARGE SCALE GENOMIC DNA]</scope>
    <source>
        <strain evidence="4 5">DSM 17029</strain>
    </source>
</reference>
<dbReference type="EMBL" id="JXKH01000005">
    <property type="protein sequence ID" value="OJG18170.1"/>
    <property type="molecule type" value="Genomic_DNA"/>
</dbReference>
<evidence type="ECO:0000256" key="2">
    <source>
        <dbReference type="ARBA" id="ARBA00023315"/>
    </source>
</evidence>
<dbReference type="PROSITE" id="PS51186">
    <property type="entry name" value="GNAT"/>
    <property type="match status" value="1"/>
</dbReference>
<keyword evidence="1" id="KW-0808">Transferase</keyword>
<evidence type="ECO:0000313" key="5">
    <source>
        <dbReference type="Proteomes" id="UP000181884"/>
    </source>
</evidence>
<keyword evidence="5" id="KW-1185">Reference proteome</keyword>
<dbReference type="SUPFAM" id="SSF55729">
    <property type="entry name" value="Acyl-CoA N-acyltransferases (Nat)"/>
    <property type="match status" value="1"/>
</dbReference>
<evidence type="ECO:0000256" key="1">
    <source>
        <dbReference type="ARBA" id="ARBA00022679"/>
    </source>
</evidence>
<evidence type="ECO:0000313" key="4">
    <source>
        <dbReference type="EMBL" id="OJG18170.1"/>
    </source>
</evidence>
<accession>A0A1L8REG1</accession>
<protein>
    <recommendedName>
        <fullName evidence="3">N-acetyltransferase domain-containing protein</fullName>
    </recommendedName>
</protein>
<keyword evidence="2" id="KW-0012">Acyltransferase</keyword>
<feature type="domain" description="N-acetyltransferase" evidence="3">
    <location>
        <begin position="1"/>
        <end position="147"/>
    </location>
</feature>
<dbReference type="PANTHER" id="PTHR43072">
    <property type="entry name" value="N-ACETYLTRANSFERASE"/>
    <property type="match status" value="1"/>
</dbReference>
<sequence length="147" mass="16779">MAIYNQSIPSRLATADTEPVTVAAREDWFAAHHAKRPLWLVKDHDQLVGWLSLSDFYGRPAYQKTAEISLYLTADSQSRGYGQQALTFAEQTAPQLEIETLLAFIFHHNTASQRLFKRNDYQLWGHLPAVAEMDEQTYALDILGKRL</sequence>
<dbReference type="STRING" id="214095.RU97_GL002243"/>
<evidence type="ECO:0000259" key="3">
    <source>
        <dbReference type="PROSITE" id="PS51186"/>
    </source>
</evidence>
<dbReference type="AlphaFoldDB" id="A0A1L8REG1"/>
<name>A0A1L8REG1_9ENTE</name>
<dbReference type="InterPro" id="IPR016181">
    <property type="entry name" value="Acyl_CoA_acyltransferase"/>
</dbReference>
<dbReference type="Pfam" id="PF00583">
    <property type="entry name" value="Acetyltransf_1"/>
    <property type="match status" value="1"/>
</dbReference>
<dbReference type="Proteomes" id="UP000181884">
    <property type="component" value="Unassembled WGS sequence"/>
</dbReference>
<dbReference type="PANTHER" id="PTHR43072:SF23">
    <property type="entry name" value="UPF0039 PROTEIN C11D3.02C"/>
    <property type="match status" value="1"/>
</dbReference>
<proteinExistence type="predicted"/>
<organism evidence="4 5">
    <name type="scientific">Enterococcus canis</name>
    <dbReference type="NCBI Taxonomy" id="214095"/>
    <lineage>
        <taxon>Bacteria</taxon>
        <taxon>Bacillati</taxon>
        <taxon>Bacillota</taxon>
        <taxon>Bacilli</taxon>
        <taxon>Lactobacillales</taxon>
        <taxon>Enterococcaceae</taxon>
        <taxon>Enterococcus</taxon>
    </lineage>
</organism>
<dbReference type="Gene3D" id="3.40.630.30">
    <property type="match status" value="1"/>
</dbReference>